<dbReference type="Pfam" id="PF00567">
    <property type="entry name" value="TUDOR"/>
    <property type="match status" value="1"/>
</dbReference>
<dbReference type="FunFam" id="2.30.30.140:FF:000018">
    <property type="entry name" value="Serine/threonine-protein kinase 31"/>
    <property type="match status" value="1"/>
</dbReference>
<evidence type="ECO:0000256" key="4">
    <source>
        <dbReference type="PIRNR" id="PIRNR017179"/>
    </source>
</evidence>
<dbReference type="Gene3D" id="2.30.30.140">
    <property type="match status" value="1"/>
</dbReference>
<protein>
    <submittedName>
        <fullName evidence="8">Nuclease and tudor domain-containing protein</fullName>
    </submittedName>
</protein>
<dbReference type="GO" id="GO:0031332">
    <property type="term" value="C:RNAi effector complex"/>
    <property type="evidence" value="ECO:0007669"/>
    <property type="project" value="InterPro"/>
</dbReference>
<dbReference type="VEuPathDB" id="ToxoDB:CSUI_003639"/>
<dbReference type="GO" id="GO:0005634">
    <property type="term" value="C:nucleus"/>
    <property type="evidence" value="ECO:0007669"/>
    <property type="project" value="TreeGrafter"/>
</dbReference>
<dbReference type="AlphaFoldDB" id="A0A2C6L458"/>
<accession>A0A2C6L458</accession>
<dbReference type="PROSITE" id="PS50304">
    <property type="entry name" value="TUDOR"/>
    <property type="match status" value="1"/>
</dbReference>
<dbReference type="InterPro" id="IPR035437">
    <property type="entry name" value="SNase_OB-fold_sf"/>
</dbReference>
<feature type="region of interest" description="Disordered" evidence="5">
    <location>
        <begin position="576"/>
        <end position="612"/>
    </location>
</feature>
<dbReference type="InterPro" id="IPR016071">
    <property type="entry name" value="Staphylococal_nuclease_OB-fold"/>
</dbReference>
<feature type="domain" description="TNase-like" evidence="7">
    <location>
        <begin position="344"/>
        <end position="511"/>
    </location>
</feature>
<dbReference type="PANTHER" id="PTHR12302">
    <property type="entry name" value="EBNA2 BINDING PROTEIN P100"/>
    <property type="match status" value="1"/>
</dbReference>
<comment type="caution">
    <text evidence="8">The sequence shown here is derived from an EMBL/GenBank/DDBJ whole genome shotgun (WGS) entry which is preliminary data.</text>
</comment>
<dbReference type="EMBL" id="MIGC01001643">
    <property type="protein sequence ID" value="PHJ22512.1"/>
    <property type="molecule type" value="Genomic_DNA"/>
</dbReference>
<dbReference type="InterPro" id="IPR002999">
    <property type="entry name" value="Tudor"/>
</dbReference>
<dbReference type="GO" id="GO:0004518">
    <property type="term" value="F:nuclease activity"/>
    <property type="evidence" value="ECO:0007669"/>
    <property type="project" value="TreeGrafter"/>
</dbReference>
<keyword evidence="9" id="KW-1185">Reference proteome</keyword>
<dbReference type="GO" id="GO:0031047">
    <property type="term" value="P:regulatory ncRNA-mediated gene silencing"/>
    <property type="evidence" value="ECO:0007669"/>
    <property type="project" value="UniProtKB-UniRule"/>
</dbReference>
<sequence length="978" mass="107768">MAAGTATVKEVVSGDTLVLVGVPRGGPPPEKRISLSSIQAPRIAMKAPSQEIQDEPYGWTAREFMRNRLIGQQVEFKVDYSINNREYGTVKYNGENVAIPLLKQGLAKLRPNRNPPCAPDYDDLLQCQDYAEQRQIGVWETETASGGSGTIRDITWAINNPSFVKDFVAQYKGKKLAGIVEYVRDGSSLRISFLLPQKPSEPLKVVYLPVLLSGIQCDGFKREKVTTEDGAPPPAGGGEVKLIAEPYAAEAKFFVEIRLLNRDVEVRIEGCDDYGNLLGSVYHPKGNIAVLLLQNGLAKIQNGTLSLTENSSQLRQATQEAQQKQLRKWKGWSSSTAGVTASSKNYMAKVAEVLSGDSIILSLPDGSERRVYLASIRCPRPGNLVRQNSKEEESMAMECKEFVRRKIIGKNVKVILEYIRDPLPSATGAALPPASDEQGRMHFVSLWIPNSTKDTDPNQTKNCQNIAELLLQNGLARTIPHRADDERATEYEKYVELEQTAAQQKKGLHAPQQQWKLHRVIDLLGPANAQRANAYLQQLERIPRLDGIVEYVFGAARFKIRIPSQNIAISFSLGGIRSPQSAPRSSSSSSTNVKDRASAPGAGAGRSRDAEPYGDEALAYSRSHVLQRDVQIKIDSCDRGGNFIGSLWYGTGGGPGGSSSHQKHADLAVELLELGYAHTVDFSLARCPNKDKLVEAEEKAKKARINIWSLPGALEAEESTVKEMEVDEVLPEVCVSHVEGITHFYIQEPSSSQLHNVMSALQEYGASDTPSHGVDDVYTPGGLPRKGEVVIGRFTADNMWYRARVEGRDSSSGSSVQISVTYIDFGNKEVLPLESIRRLPDAVSTAKYPPQAKLCALSGLLPPPEMDFEAAAYLDDLTRNLVFQCKVEKIDTQKKRHCILTPQEEVGLSKNGNTVNEKLLRNGLALLDKKSKTKYFHRFQVEEEAARKAHVNAWRYGDCGGDEPEDDFPSLNGRGGRR</sequence>
<dbReference type="PROSITE" id="PS50830">
    <property type="entry name" value="TNASE_3"/>
    <property type="match status" value="4"/>
</dbReference>
<dbReference type="GeneID" id="94427046"/>
<dbReference type="FunFam" id="2.40.50.90:FF:000002">
    <property type="entry name" value="Staphylococcal nuclease domain-containing protein"/>
    <property type="match status" value="1"/>
</dbReference>
<evidence type="ECO:0000256" key="3">
    <source>
        <dbReference type="ARBA" id="ARBA00022737"/>
    </source>
</evidence>
<dbReference type="InterPro" id="IPR016685">
    <property type="entry name" value="Silence_cplx_Nase-comp_TudorSN"/>
</dbReference>
<dbReference type="OrthoDB" id="10023235at2759"/>
<feature type="domain" description="Tudor" evidence="6">
    <location>
        <begin position="783"/>
        <end position="846"/>
    </location>
</feature>
<dbReference type="GO" id="GO:0005829">
    <property type="term" value="C:cytosol"/>
    <property type="evidence" value="ECO:0007669"/>
    <property type="project" value="UniProtKB-UniRule"/>
</dbReference>
<dbReference type="Pfam" id="PF00565">
    <property type="entry name" value="SNase"/>
    <property type="match status" value="4"/>
</dbReference>
<keyword evidence="2 4" id="KW-0963">Cytoplasm</keyword>
<comment type="subcellular location">
    <subcellularLocation>
        <location evidence="1 4">Cytoplasm</location>
    </subcellularLocation>
</comment>
<reference evidence="8 9" key="1">
    <citation type="journal article" date="2017" name="Int. J. Parasitol.">
        <title>The genome of the protozoan parasite Cystoisospora suis and a reverse vaccinology approach to identify vaccine candidates.</title>
        <authorList>
            <person name="Palmieri N."/>
            <person name="Shrestha A."/>
            <person name="Ruttkowski B."/>
            <person name="Beck T."/>
            <person name="Vogl C."/>
            <person name="Tomley F."/>
            <person name="Blake D.P."/>
            <person name="Joachim A."/>
        </authorList>
    </citation>
    <scope>NUCLEOTIDE SEQUENCE [LARGE SCALE GENOMIC DNA]</scope>
    <source>
        <strain evidence="8 9">Wien I</strain>
    </source>
</reference>
<evidence type="ECO:0000256" key="2">
    <source>
        <dbReference type="ARBA" id="ARBA00022490"/>
    </source>
</evidence>
<dbReference type="SUPFAM" id="SSF50199">
    <property type="entry name" value="Staphylococcal nuclease"/>
    <property type="match status" value="5"/>
</dbReference>
<dbReference type="GO" id="GO:0003723">
    <property type="term" value="F:RNA binding"/>
    <property type="evidence" value="ECO:0007669"/>
    <property type="project" value="UniProtKB-UniRule"/>
</dbReference>
<evidence type="ECO:0000256" key="1">
    <source>
        <dbReference type="ARBA" id="ARBA00004496"/>
    </source>
</evidence>
<dbReference type="SMART" id="SM00333">
    <property type="entry name" value="TUDOR"/>
    <property type="match status" value="1"/>
</dbReference>
<organism evidence="8 9">
    <name type="scientific">Cystoisospora suis</name>
    <dbReference type="NCBI Taxonomy" id="483139"/>
    <lineage>
        <taxon>Eukaryota</taxon>
        <taxon>Sar</taxon>
        <taxon>Alveolata</taxon>
        <taxon>Apicomplexa</taxon>
        <taxon>Conoidasida</taxon>
        <taxon>Coccidia</taxon>
        <taxon>Eucoccidiorida</taxon>
        <taxon>Eimeriorina</taxon>
        <taxon>Sarcocystidae</taxon>
        <taxon>Cystoisospora</taxon>
    </lineage>
</organism>
<dbReference type="Proteomes" id="UP000221165">
    <property type="component" value="Unassembled WGS sequence"/>
</dbReference>
<gene>
    <name evidence="8" type="ORF">CSUI_003639</name>
</gene>
<keyword evidence="3" id="KW-0677">Repeat</keyword>
<dbReference type="Gene3D" id="2.40.50.90">
    <property type="match status" value="5"/>
</dbReference>
<name>A0A2C6L458_9APIC</name>
<dbReference type="SUPFAM" id="SSF63748">
    <property type="entry name" value="Tudor/PWWP/MBT"/>
    <property type="match status" value="1"/>
</dbReference>
<feature type="domain" description="TNase-like" evidence="7">
    <location>
        <begin position="2"/>
        <end position="141"/>
    </location>
</feature>
<feature type="domain" description="TNase-like" evidence="7">
    <location>
        <begin position="543"/>
        <end position="710"/>
    </location>
</feature>
<dbReference type="RefSeq" id="XP_067924189.1">
    <property type="nucleotide sequence ID" value="XM_068063835.1"/>
</dbReference>
<proteinExistence type="predicted"/>
<dbReference type="SMART" id="SM00318">
    <property type="entry name" value="SNc"/>
    <property type="match status" value="4"/>
</dbReference>
<evidence type="ECO:0000313" key="8">
    <source>
        <dbReference type="EMBL" id="PHJ22512.1"/>
    </source>
</evidence>
<dbReference type="PIRSF" id="PIRSF017179">
    <property type="entry name" value="RISC-Tudor-SN"/>
    <property type="match status" value="1"/>
</dbReference>
<feature type="compositionally biased region" description="Low complexity" evidence="5">
    <location>
        <begin position="577"/>
        <end position="590"/>
    </location>
</feature>
<evidence type="ECO:0000313" key="9">
    <source>
        <dbReference type="Proteomes" id="UP000221165"/>
    </source>
</evidence>
<dbReference type="PANTHER" id="PTHR12302:SF2">
    <property type="entry name" value="STAPHYLOCOCCAL NUCLEASE DOMAIN-CONTAINING PROTEIN 1"/>
    <property type="match status" value="1"/>
</dbReference>
<evidence type="ECO:0000256" key="5">
    <source>
        <dbReference type="SAM" id="MobiDB-lite"/>
    </source>
</evidence>
<dbReference type="GO" id="GO:0006402">
    <property type="term" value="P:mRNA catabolic process"/>
    <property type="evidence" value="ECO:0007669"/>
    <property type="project" value="UniProtKB-UniRule"/>
</dbReference>
<evidence type="ECO:0000259" key="6">
    <source>
        <dbReference type="PROSITE" id="PS50304"/>
    </source>
</evidence>
<evidence type="ECO:0000259" key="7">
    <source>
        <dbReference type="PROSITE" id="PS50830"/>
    </source>
</evidence>
<feature type="domain" description="TNase-like" evidence="7">
    <location>
        <begin position="174"/>
        <end position="331"/>
    </location>
</feature>